<protein>
    <submittedName>
        <fullName evidence="2">Uncharacterized protein</fullName>
    </submittedName>
</protein>
<name>A0ABR2Z7S1_9AGAR</name>
<organism evidence="2 3">
    <name type="scientific">Marasmius tenuissimus</name>
    <dbReference type="NCBI Taxonomy" id="585030"/>
    <lineage>
        <taxon>Eukaryota</taxon>
        <taxon>Fungi</taxon>
        <taxon>Dikarya</taxon>
        <taxon>Basidiomycota</taxon>
        <taxon>Agaricomycotina</taxon>
        <taxon>Agaricomycetes</taxon>
        <taxon>Agaricomycetidae</taxon>
        <taxon>Agaricales</taxon>
        <taxon>Marasmiineae</taxon>
        <taxon>Marasmiaceae</taxon>
        <taxon>Marasmius</taxon>
    </lineage>
</organism>
<dbReference type="EMBL" id="JBBXMP010000472">
    <property type="protein sequence ID" value="KAL0057641.1"/>
    <property type="molecule type" value="Genomic_DNA"/>
</dbReference>
<reference evidence="2 3" key="1">
    <citation type="submission" date="2024-05" db="EMBL/GenBank/DDBJ databases">
        <title>A draft genome resource for the thread blight pathogen Marasmius tenuissimus strain MS-2.</title>
        <authorList>
            <person name="Yulfo-Soto G.E."/>
            <person name="Baruah I.K."/>
            <person name="Amoako-Attah I."/>
            <person name="Bukari Y."/>
            <person name="Meinhardt L.W."/>
            <person name="Bailey B.A."/>
            <person name="Cohen S.P."/>
        </authorList>
    </citation>
    <scope>NUCLEOTIDE SEQUENCE [LARGE SCALE GENOMIC DNA]</scope>
    <source>
        <strain evidence="2 3">MS-2</strain>
    </source>
</reference>
<feature type="compositionally biased region" description="Basic and acidic residues" evidence="1">
    <location>
        <begin position="44"/>
        <end position="60"/>
    </location>
</feature>
<gene>
    <name evidence="2" type="ORF">AAF712_015712</name>
</gene>
<comment type="caution">
    <text evidence="2">The sequence shown here is derived from an EMBL/GenBank/DDBJ whole genome shotgun (WGS) entry which is preliminary data.</text>
</comment>
<evidence type="ECO:0000256" key="1">
    <source>
        <dbReference type="SAM" id="MobiDB-lite"/>
    </source>
</evidence>
<feature type="region of interest" description="Disordered" evidence="1">
    <location>
        <begin position="44"/>
        <end position="70"/>
    </location>
</feature>
<proteinExistence type="predicted"/>
<dbReference type="Proteomes" id="UP001437256">
    <property type="component" value="Unassembled WGS sequence"/>
</dbReference>
<evidence type="ECO:0000313" key="3">
    <source>
        <dbReference type="Proteomes" id="UP001437256"/>
    </source>
</evidence>
<evidence type="ECO:0000313" key="2">
    <source>
        <dbReference type="EMBL" id="KAL0057641.1"/>
    </source>
</evidence>
<keyword evidence="3" id="KW-1185">Reference proteome</keyword>
<accession>A0ABR2Z7S1</accession>
<sequence length="70" mass="8334">MSFSKLHASFKTEIEISNSRLSERSERDKNVLYLRHEEEIAELKEEQRQEQMERDERVEAEVSSQSLGYS</sequence>